<protein>
    <submittedName>
        <fullName evidence="1">Adipogenin</fullName>
    </submittedName>
</protein>
<dbReference type="MGI" id="MGI:2675492">
    <property type="gene designation" value="Adig"/>
</dbReference>
<organism evidence="1 3">
    <name type="scientific">Mus musculus</name>
    <name type="common">Mouse</name>
    <dbReference type="NCBI Taxonomy" id="10090"/>
    <lineage>
        <taxon>Eukaryota</taxon>
        <taxon>Metazoa</taxon>
        <taxon>Chordata</taxon>
        <taxon>Craniata</taxon>
        <taxon>Vertebrata</taxon>
        <taxon>Euteleostomi</taxon>
        <taxon>Mammalia</taxon>
        <taxon>Eutheria</taxon>
        <taxon>Euarchontoglires</taxon>
        <taxon>Glires</taxon>
        <taxon>Rodentia</taxon>
        <taxon>Myomorpha</taxon>
        <taxon>Muroidea</taxon>
        <taxon>Muridae</taxon>
        <taxon>Murinae</taxon>
        <taxon>Mus</taxon>
        <taxon>Mus</taxon>
    </lineage>
</organism>
<dbReference type="AlphaFoldDB" id="A2ACC4"/>
<sequence>MKYPLVPLSQRKMIQICASTGSPGAKDHLSVAVRRHFLVRRTDSTGDPALPGTIWA</sequence>
<dbReference type="Ensembl" id="ENSMUST00000109484.2">
    <property type="protein sequence ID" value="ENSMUSP00000105110.2"/>
    <property type="gene ID" value="ENSMUSG00000044405.5"/>
</dbReference>
<reference evidence="1" key="3">
    <citation type="submission" date="2025-08" db="UniProtKB">
        <authorList>
            <consortium name="Ensembl"/>
        </authorList>
    </citation>
    <scope>IDENTIFICATION</scope>
    <source>
        <strain evidence="1">C57BL/6J</strain>
    </source>
</reference>
<name>A2ACC4_MOUSE</name>
<reference evidence="1 3" key="1">
    <citation type="journal article" date="2009" name="PLoS Biol.">
        <title>Lineage-specific biology revealed by a finished genome assembly of the mouse.</title>
        <authorList>
            <consortium name="Mouse Genome Sequencing Consortium"/>
            <person name="Church D.M."/>
            <person name="Goodstadt L."/>
            <person name="Hillier L.W."/>
            <person name="Zody M.C."/>
            <person name="Goldstein S."/>
            <person name="She X."/>
            <person name="Bult C.J."/>
            <person name="Agarwala R."/>
            <person name="Cherry J.L."/>
            <person name="DiCuccio M."/>
            <person name="Hlavina W."/>
            <person name="Kapustin Y."/>
            <person name="Meric P."/>
            <person name="Maglott D."/>
            <person name="Birtle Z."/>
            <person name="Marques A.C."/>
            <person name="Graves T."/>
            <person name="Zhou S."/>
            <person name="Teague B."/>
            <person name="Potamousis K."/>
            <person name="Churas C."/>
            <person name="Place M."/>
            <person name="Herschleb J."/>
            <person name="Runnheim R."/>
            <person name="Forrest D."/>
            <person name="Amos-Landgraf J."/>
            <person name="Schwartz D.C."/>
            <person name="Cheng Z."/>
            <person name="Lindblad-Toh K."/>
            <person name="Eichler E.E."/>
            <person name="Ponting C.P."/>
        </authorList>
    </citation>
    <scope>NUCLEOTIDE SEQUENCE [LARGE SCALE GENOMIC DNA]</scope>
    <source>
        <strain evidence="1 3">C57BL/6J</strain>
    </source>
</reference>
<dbReference type="Bgee" id="ENSMUSG00000044405">
    <property type="expression patterns" value="Expressed in brown adipose tissue and 99 other cell types or tissues"/>
</dbReference>
<reference evidence="1 3" key="2">
    <citation type="journal article" date="2011" name="PLoS Biol.">
        <title>Modernizing reference genome assemblies.</title>
        <authorList>
            <person name="Church D.M."/>
            <person name="Schneider V.A."/>
            <person name="Graves T."/>
            <person name="Auger K."/>
            <person name="Cunningham F."/>
            <person name="Bouk N."/>
            <person name="Chen H.C."/>
            <person name="Agarwala R."/>
            <person name="McLaren W.M."/>
            <person name="Ritchie G.R."/>
            <person name="Albracht D."/>
            <person name="Kremitzki M."/>
            <person name="Rock S."/>
            <person name="Kotkiewicz H."/>
            <person name="Kremitzki C."/>
            <person name="Wollam A."/>
            <person name="Trani L."/>
            <person name="Fulton L."/>
            <person name="Fulton R."/>
            <person name="Matthews L."/>
            <person name="Whitehead S."/>
            <person name="Chow W."/>
            <person name="Torrance J."/>
            <person name="Dunn M."/>
            <person name="Harden G."/>
            <person name="Threadgold G."/>
            <person name="Wood J."/>
            <person name="Collins J."/>
            <person name="Heath P."/>
            <person name="Griffiths G."/>
            <person name="Pelan S."/>
            <person name="Grafham D."/>
            <person name="Eichler E.E."/>
            <person name="Weinstock G."/>
            <person name="Mardis E.R."/>
            <person name="Wilson R.K."/>
            <person name="Howe K."/>
            <person name="Flicek P."/>
            <person name="Hubbard T."/>
        </authorList>
    </citation>
    <scope>NUCLEOTIDE SEQUENCE [LARGE SCALE GENOMIC DNA]</scope>
    <source>
        <strain evidence="1 3">C57BL/6J</strain>
    </source>
</reference>
<proteinExistence type="predicted"/>
<accession>A2ACC4</accession>
<dbReference type="Proteomes" id="UP000000589">
    <property type="component" value="Chromosome 2"/>
</dbReference>
<evidence type="ECO:0000313" key="2">
    <source>
        <dbReference type="MGI" id="MGI:2675492"/>
    </source>
</evidence>
<keyword evidence="3" id="KW-1185">Reference proteome</keyword>
<dbReference type="AGR" id="MGI:2675492"/>
<dbReference type="VEuPathDB" id="HostDB:ENSMUSG00000044405"/>
<gene>
    <name evidence="1 2" type="primary">Adig</name>
</gene>
<dbReference type="Antibodypedia" id="51583">
    <property type="antibodies" value="12 antibodies from 8 providers"/>
</dbReference>
<dbReference type="HOGENOM" id="CLU_3013586_0_0_1"/>
<dbReference type="GeneTree" id="ENSGT00390000018723"/>
<reference evidence="1" key="4">
    <citation type="submission" date="2025-09" db="UniProtKB">
        <authorList>
            <consortium name="Ensembl"/>
        </authorList>
    </citation>
    <scope>IDENTIFICATION</scope>
    <source>
        <strain evidence="1">C57BL/6J</strain>
    </source>
</reference>
<evidence type="ECO:0000313" key="1">
    <source>
        <dbReference type="Ensembl" id="ENSMUSP00000105110.2"/>
    </source>
</evidence>
<evidence type="ECO:0000313" key="3">
    <source>
        <dbReference type="Proteomes" id="UP000000589"/>
    </source>
</evidence>
<dbReference type="ExpressionAtlas" id="A2ACC4">
    <property type="expression patterns" value="baseline and differential"/>
</dbReference>